<evidence type="ECO:0000313" key="1">
    <source>
        <dbReference type="EMBL" id="TMM51542.1"/>
    </source>
</evidence>
<organism evidence="1 2">
    <name type="scientific">Sulfitobacter sabulilitoris</name>
    <dbReference type="NCBI Taxonomy" id="2562655"/>
    <lineage>
        <taxon>Bacteria</taxon>
        <taxon>Pseudomonadati</taxon>
        <taxon>Pseudomonadota</taxon>
        <taxon>Alphaproteobacteria</taxon>
        <taxon>Rhodobacterales</taxon>
        <taxon>Roseobacteraceae</taxon>
        <taxon>Sulfitobacter</taxon>
    </lineage>
</organism>
<evidence type="ECO:0000313" key="2">
    <source>
        <dbReference type="Proteomes" id="UP000309550"/>
    </source>
</evidence>
<dbReference type="CDD" id="cd02440">
    <property type="entry name" value="AdoMet_MTases"/>
    <property type="match status" value="1"/>
</dbReference>
<dbReference type="PANTHER" id="PTHR20974">
    <property type="entry name" value="UPF0585 PROTEIN CG18661"/>
    <property type="match status" value="1"/>
</dbReference>
<protein>
    <submittedName>
        <fullName evidence="1">DUF938 domain-containing protein</fullName>
    </submittedName>
</protein>
<dbReference type="Pfam" id="PF06080">
    <property type="entry name" value="DUF938"/>
    <property type="match status" value="1"/>
</dbReference>
<dbReference type="Proteomes" id="UP000309550">
    <property type="component" value="Unassembled WGS sequence"/>
</dbReference>
<dbReference type="PANTHER" id="PTHR20974:SF0">
    <property type="entry name" value="UPF0585 PROTEIN CG18661"/>
    <property type="match status" value="1"/>
</dbReference>
<dbReference type="AlphaFoldDB" id="A0A5S3Q4D8"/>
<dbReference type="InterPro" id="IPR010342">
    <property type="entry name" value="DUF938"/>
</dbReference>
<dbReference type="EMBL" id="VANS01000003">
    <property type="protein sequence ID" value="TMM51542.1"/>
    <property type="molecule type" value="Genomic_DNA"/>
</dbReference>
<reference evidence="1 2" key="1">
    <citation type="submission" date="2019-05" db="EMBL/GenBank/DDBJ databases">
        <title>Sulfitobacter sabulilitoris sp. nov., isolated from a marine sand.</title>
        <authorList>
            <person name="Yoon J.-H."/>
        </authorList>
    </citation>
    <scope>NUCLEOTIDE SEQUENCE [LARGE SCALE GENOMIC DNA]</scope>
    <source>
        <strain evidence="1 2">HSMS-29</strain>
    </source>
</reference>
<gene>
    <name evidence="1" type="ORF">FDT80_12330</name>
</gene>
<dbReference type="SUPFAM" id="SSF53335">
    <property type="entry name" value="S-adenosyl-L-methionine-dependent methyltransferases"/>
    <property type="match status" value="1"/>
</dbReference>
<proteinExistence type="predicted"/>
<name>A0A5S3Q4D8_9RHOB</name>
<accession>A0A5S3Q4D8</accession>
<dbReference type="RefSeq" id="WP_138662617.1">
    <property type="nucleotide sequence ID" value="NZ_VANS01000003.1"/>
</dbReference>
<dbReference type="OrthoDB" id="5525831at2"/>
<sequence length="217" mass="22605">MTGKLPPTASVATPLDGARLHAPSAERNAPALCDLLLAHAPAHGAALEIASGTGQHVAVFAAALPGLDWQPTDPDPIRRASIDAYAAGAANIRPAVALDATAPGWGVAHHPRDLIVLVNLLHLIPDARAAVLVTEAATALAPGGVVILYGPFTRGGRFTSDGDARFDAELRRADPAIGYTDDALLRDWLTDSGLNRIDTVEMPANNLAFVARREITT</sequence>
<keyword evidence="2" id="KW-1185">Reference proteome</keyword>
<dbReference type="Gene3D" id="3.40.50.150">
    <property type="entry name" value="Vaccinia Virus protein VP39"/>
    <property type="match status" value="1"/>
</dbReference>
<dbReference type="InterPro" id="IPR029063">
    <property type="entry name" value="SAM-dependent_MTases_sf"/>
</dbReference>
<comment type="caution">
    <text evidence="1">The sequence shown here is derived from an EMBL/GenBank/DDBJ whole genome shotgun (WGS) entry which is preliminary data.</text>
</comment>